<dbReference type="Gene3D" id="3.40.640.10">
    <property type="entry name" value="Type I PLP-dependent aspartate aminotransferase-like (Major domain)"/>
    <property type="match status" value="1"/>
</dbReference>
<proteinExistence type="predicted"/>
<sequence>MGDTITTALPVRANTVDSQDGQHHTPVKFGTALRDQFLFDPTYRNLNQGSFGTIPAFVQTKQRSYQAMAEAKPDPFILYTYFPLLDESRAAVAKLLSAPVETVVFVSNASIGVNTVLRNLVWSNDRADEILYFSTIYGGCGRTVDYIVESTYGYVSSRCIELQYPCSNASIIVSFHSAVQQSRKEGKRPRLCIFDVVSSQPGVRFPFAEMADACREEGIMSLVDGAQGIGMVDIDLSKLDPDFFVSNCHKWLHVPRGCAVFYVPERNQGLMRSTLPTSHGFVGTPASGEKGRAVPLGKHMRDMSPFVLNFGFLGTLDNSPYLCVRDAITWREEVLGGEERIRQYQIDLARKGGKRVAEILGTSVLENEEGTLTECAMVNVALPLGVEGFEETGEEGAKVLVVGDADEAFALTHWMKERYMEDYNTYLFTFVYRGRIWVRLSAQVFLDEEDFEWTGQMLKTLCEKVVKGEHKA</sequence>
<dbReference type="GO" id="GO:0016740">
    <property type="term" value="F:transferase activity"/>
    <property type="evidence" value="ECO:0007669"/>
    <property type="project" value="UniProtKB-KW"/>
</dbReference>
<keyword evidence="1" id="KW-0663">Pyridoxal phosphate</keyword>
<dbReference type="EMBL" id="JAUEDM010000009">
    <property type="protein sequence ID" value="KAK3312115.1"/>
    <property type="molecule type" value="Genomic_DNA"/>
</dbReference>
<evidence type="ECO:0000313" key="3">
    <source>
        <dbReference type="EMBL" id="KAK3312115.1"/>
    </source>
</evidence>
<name>A0AAE0HSL0_9PEZI</name>
<reference evidence="3" key="1">
    <citation type="journal article" date="2023" name="Mol. Phylogenet. Evol.">
        <title>Genome-scale phylogeny and comparative genomics of the fungal order Sordariales.</title>
        <authorList>
            <person name="Hensen N."/>
            <person name="Bonometti L."/>
            <person name="Westerberg I."/>
            <person name="Brannstrom I.O."/>
            <person name="Guillou S."/>
            <person name="Cros-Aarteil S."/>
            <person name="Calhoun S."/>
            <person name="Haridas S."/>
            <person name="Kuo A."/>
            <person name="Mondo S."/>
            <person name="Pangilinan J."/>
            <person name="Riley R."/>
            <person name="LaButti K."/>
            <person name="Andreopoulos B."/>
            <person name="Lipzen A."/>
            <person name="Chen C."/>
            <person name="Yan M."/>
            <person name="Daum C."/>
            <person name="Ng V."/>
            <person name="Clum A."/>
            <person name="Steindorff A."/>
            <person name="Ohm R.A."/>
            <person name="Martin F."/>
            <person name="Silar P."/>
            <person name="Natvig D.O."/>
            <person name="Lalanne C."/>
            <person name="Gautier V."/>
            <person name="Ament-Velasquez S.L."/>
            <person name="Kruys A."/>
            <person name="Hutchinson M.I."/>
            <person name="Powell A.J."/>
            <person name="Barry K."/>
            <person name="Miller A.N."/>
            <person name="Grigoriev I.V."/>
            <person name="Debuchy R."/>
            <person name="Gladieux P."/>
            <person name="Hiltunen Thoren M."/>
            <person name="Johannesson H."/>
        </authorList>
    </citation>
    <scope>NUCLEOTIDE SEQUENCE</scope>
    <source>
        <strain evidence="3">CBS 118394</strain>
    </source>
</reference>
<accession>A0AAE0HSL0</accession>
<dbReference type="SUPFAM" id="SSF53383">
    <property type="entry name" value="PLP-dependent transferases"/>
    <property type="match status" value="1"/>
</dbReference>
<evidence type="ECO:0000313" key="4">
    <source>
        <dbReference type="Proteomes" id="UP001283341"/>
    </source>
</evidence>
<organism evidence="3 4">
    <name type="scientific">Apodospora peruviana</name>
    <dbReference type="NCBI Taxonomy" id="516989"/>
    <lineage>
        <taxon>Eukaryota</taxon>
        <taxon>Fungi</taxon>
        <taxon>Dikarya</taxon>
        <taxon>Ascomycota</taxon>
        <taxon>Pezizomycotina</taxon>
        <taxon>Sordariomycetes</taxon>
        <taxon>Sordariomycetidae</taxon>
        <taxon>Sordariales</taxon>
        <taxon>Lasiosphaeriaceae</taxon>
        <taxon>Apodospora</taxon>
    </lineage>
</organism>
<reference evidence="3" key="2">
    <citation type="submission" date="2023-06" db="EMBL/GenBank/DDBJ databases">
        <authorList>
            <consortium name="Lawrence Berkeley National Laboratory"/>
            <person name="Haridas S."/>
            <person name="Hensen N."/>
            <person name="Bonometti L."/>
            <person name="Westerberg I."/>
            <person name="Brannstrom I.O."/>
            <person name="Guillou S."/>
            <person name="Cros-Aarteil S."/>
            <person name="Calhoun S."/>
            <person name="Kuo A."/>
            <person name="Mondo S."/>
            <person name="Pangilinan J."/>
            <person name="Riley R."/>
            <person name="Labutti K."/>
            <person name="Andreopoulos B."/>
            <person name="Lipzen A."/>
            <person name="Chen C."/>
            <person name="Yanf M."/>
            <person name="Daum C."/>
            <person name="Ng V."/>
            <person name="Clum A."/>
            <person name="Steindorff A."/>
            <person name="Ohm R."/>
            <person name="Martin F."/>
            <person name="Silar P."/>
            <person name="Natvig D."/>
            <person name="Lalanne C."/>
            <person name="Gautier V."/>
            <person name="Ament-Velasquez S.L."/>
            <person name="Kruys A."/>
            <person name="Hutchinson M.I."/>
            <person name="Powell A.J."/>
            <person name="Barry K."/>
            <person name="Miller A.N."/>
            <person name="Grigoriev I.V."/>
            <person name="Debuchy R."/>
            <person name="Gladieux P."/>
            <person name="Thoren M.H."/>
            <person name="Johannesson H."/>
        </authorList>
    </citation>
    <scope>NUCLEOTIDE SEQUENCE</scope>
    <source>
        <strain evidence="3">CBS 118394</strain>
    </source>
</reference>
<dbReference type="AlphaFoldDB" id="A0AAE0HSL0"/>
<dbReference type="InterPro" id="IPR015424">
    <property type="entry name" value="PyrdxlP-dep_Trfase"/>
</dbReference>
<dbReference type="InterPro" id="IPR000192">
    <property type="entry name" value="Aminotrans_V_dom"/>
</dbReference>
<gene>
    <name evidence="3" type="ORF">B0H66DRAFT_578414</name>
</gene>
<dbReference type="Pfam" id="PF00266">
    <property type="entry name" value="Aminotran_5"/>
    <property type="match status" value="1"/>
</dbReference>
<dbReference type="Proteomes" id="UP001283341">
    <property type="component" value="Unassembled WGS sequence"/>
</dbReference>
<feature type="domain" description="Aminotransferase class V" evidence="2">
    <location>
        <begin position="187"/>
        <end position="278"/>
    </location>
</feature>
<comment type="caution">
    <text evidence="3">The sequence shown here is derived from an EMBL/GenBank/DDBJ whole genome shotgun (WGS) entry which is preliminary data.</text>
</comment>
<protein>
    <submittedName>
        <fullName evidence="3">Pyridoxal phosphate-dependent transferase</fullName>
    </submittedName>
</protein>
<evidence type="ECO:0000259" key="2">
    <source>
        <dbReference type="Pfam" id="PF00266"/>
    </source>
</evidence>
<keyword evidence="4" id="KW-1185">Reference proteome</keyword>
<evidence type="ECO:0000256" key="1">
    <source>
        <dbReference type="ARBA" id="ARBA00022898"/>
    </source>
</evidence>
<dbReference type="PANTHER" id="PTHR43092:SF2">
    <property type="entry name" value="HERCYNYLCYSTEINE SULFOXIDE LYASE"/>
    <property type="match status" value="1"/>
</dbReference>
<dbReference type="PANTHER" id="PTHR43092">
    <property type="entry name" value="L-CYSTEINE DESULFHYDRASE"/>
    <property type="match status" value="1"/>
</dbReference>
<dbReference type="InterPro" id="IPR015421">
    <property type="entry name" value="PyrdxlP-dep_Trfase_major"/>
</dbReference>
<keyword evidence="3" id="KW-0808">Transferase</keyword>